<accession>A0A0F5VG40</accession>
<keyword evidence="2" id="KW-1185">Reference proteome</keyword>
<sequence length="141" mass="16297">MPCLWLFVNCSFSKVDEKLLSENKPEIRVFHCHRERFRTNFQVVGAGSAYNRPGQQQRTKRGFLGTLCTHKAYLVRVQRCRDKRRAQVRKISNPSRLALVIWIAIGESMTGRVYFLSSNARQTQGKIGSEFFPGSYILLKL</sequence>
<organism evidence="1 2">
    <name type="scientific">Photobacterium halotolerans</name>
    <dbReference type="NCBI Taxonomy" id="265726"/>
    <lineage>
        <taxon>Bacteria</taxon>
        <taxon>Pseudomonadati</taxon>
        <taxon>Pseudomonadota</taxon>
        <taxon>Gammaproteobacteria</taxon>
        <taxon>Vibrionales</taxon>
        <taxon>Vibrionaceae</taxon>
        <taxon>Photobacterium</taxon>
    </lineage>
</organism>
<dbReference type="EMBL" id="JWYV01000004">
    <property type="protein sequence ID" value="KKD00465.1"/>
    <property type="molecule type" value="Genomic_DNA"/>
</dbReference>
<dbReference type="STRING" id="265726.KY46_07450"/>
<protein>
    <submittedName>
        <fullName evidence="1">Uncharacterized protein</fullName>
    </submittedName>
</protein>
<dbReference type="Proteomes" id="UP000033633">
    <property type="component" value="Unassembled WGS sequence"/>
</dbReference>
<reference evidence="1 2" key="1">
    <citation type="submission" date="2014-12" db="EMBL/GenBank/DDBJ databases">
        <title>Mercury Reductase activity and rhizosphere competence traits in the genome of root associated Photobacterium halotolerans MELD1.</title>
        <authorList>
            <person name="Mathew D.C."/>
            <person name="Huang C.-C."/>
        </authorList>
    </citation>
    <scope>NUCLEOTIDE SEQUENCE [LARGE SCALE GENOMIC DNA]</scope>
    <source>
        <strain evidence="1 2">MELD1</strain>
    </source>
</reference>
<proteinExistence type="predicted"/>
<dbReference type="PATRIC" id="fig|265726.11.peg.3553"/>
<gene>
    <name evidence="1" type="ORF">KY46_07450</name>
</gene>
<dbReference type="AlphaFoldDB" id="A0A0F5VG40"/>
<comment type="caution">
    <text evidence="1">The sequence shown here is derived from an EMBL/GenBank/DDBJ whole genome shotgun (WGS) entry which is preliminary data.</text>
</comment>
<evidence type="ECO:0000313" key="2">
    <source>
        <dbReference type="Proteomes" id="UP000033633"/>
    </source>
</evidence>
<name>A0A0F5VG40_9GAMM</name>
<evidence type="ECO:0000313" key="1">
    <source>
        <dbReference type="EMBL" id="KKD00465.1"/>
    </source>
</evidence>